<gene>
    <name evidence="1" type="ORF">BDZ90DRAFT_262661</name>
</gene>
<protein>
    <submittedName>
        <fullName evidence="1">Uncharacterized protein</fullName>
    </submittedName>
</protein>
<reference evidence="1 2" key="1">
    <citation type="journal article" date="2018" name="Mol. Biol. Evol.">
        <title>Broad Genomic Sampling Reveals a Smut Pathogenic Ancestry of the Fungal Clade Ustilaginomycotina.</title>
        <authorList>
            <person name="Kijpornyongpan T."/>
            <person name="Mondo S.J."/>
            <person name="Barry K."/>
            <person name="Sandor L."/>
            <person name="Lee J."/>
            <person name="Lipzen A."/>
            <person name="Pangilinan J."/>
            <person name="LaButti K."/>
            <person name="Hainaut M."/>
            <person name="Henrissat B."/>
            <person name="Grigoriev I.V."/>
            <person name="Spatafora J.W."/>
            <person name="Aime M.C."/>
        </authorList>
    </citation>
    <scope>NUCLEOTIDE SEQUENCE [LARGE SCALE GENOMIC DNA]</scope>
    <source>
        <strain evidence="1 2">MCA 5214</strain>
    </source>
</reference>
<dbReference type="AlphaFoldDB" id="A0A316UJV3"/>
<keyword evidence="2" id="KW-1185">Reference proteome</keyword>
<evidence type="ECO:0000313" key="1">
    <source>
        <dbReference type="EMBL" id="PWN25214.1"/>
    </source>
</evidence>
<dbReference type="EMBL" id="KZ819677">
    <property type="protein sequence ID" value="PWN25214.1"/>
    <property type="molecule type" value="Genomic_DNA"/>
</dbReference>
<organism evidence="1 2">
    <name type="scientific">Jaminaea rosea</name>
    <dbReference type="NCBI Taxonomy" id="1569628"/>
    <lineage>
        <taxon>Eukaryota</taxon>
        <taxon>Fungi</taxon>
        <taxon>Dikarya</taxon>
        <taxon>Basidiomycota</taxon>
        <taxon>Ustilaginomycotina</taxon>
        <taxon>Exobasidiomycetes</taxon>
        <taxon>Microstromatales</taxon>
        <taxon>Microstromatales incertae sedis</taxon>
        <taxon>Jaminaea</taxon>
    </lineage>
</organism>
<name>A0A316UJV3_9BASI</name>
<evidence type="ECO:0000313" key="2">
    <source>
        <dbReference type="Proteomes" id="UP000245884"/>
    </source>
</evidence>
<accession>A0A316UJV3</accession>
<dbReference type="GeneID" id="37030337"/>
<sequence length="340" mass="38224">MAMDLAHPAAPSVDDSIKAFKQCLDQSGLVITDPDDIEPGCWPQQYRSAVLSWLRQADALVHTAFFLYVGIKIRVNDGRKAKRAVEKVVKDLYLVAQCPLVCRVLAIPFQGVPVRPLRLASAFPDILCAFQGMVSNKATTTISLFNRADSFTMPAILTLSQSLQLDLDSEMQMYANQYNRHHWLGIMWSAAEVPGCGNFLSQYFDYGRANRYRLFFPLSMFTTDAWVSSTLLFKPPYDFRQLVAYGRLVSRFFSGQGTLGVGDINKAFEHIDFSGLTPLDSVACTFEDERRDGAVPRIQSKDPKYREAKKTALREKGRLLQDDTRSRAPEAPLNLECTLV</sequence>
<dbReference type="RefSeq" id="XP_025359826.1">
    <property type="nucleotide sequence ID" value="XM_025508514.1"/>
</dbReference>
<proteinExistence type="predicted"/>
<dbReference type="Proteomes" id="UP000245884">
    <property type="component" value="Unassembled WGS sequence"/>
</dbReference>